<evidence type="ECO:0000313" key="2">
    <source>
        <dbReference type="Proteomes" id="UP000235803"/>
    </source>
</evidence>
<dbReference type="RefSeq" id="WP_102653740.1">
    <property type="nucleotide sequence ID" value="NZ_PNRF01000027.1"/>
</dbReference>
<keyword evidence="2" id="KW-1185">Reference proteome</keyword>
<name>A0A2N7U2K7_9GAMM</name>
<proteinExistence type="predicted"/>
<evidence type="ECO:0000313" key="1">
    <source>
        <dbReference type="EMBL" id="PMR74675.1"/>
    </source>
</evidence>
<sequence>MKVDGGSSCLFASQHANATRMDAKVSFETLLAGETERSERIATQAGSAKIEQADFTNMTRQELRNWMGEQLRSGEMTVDESKAFLGMSAIVHPDPSMAAIVEARMQNERVNFFEAFQSNMEFYRLRGDSEAVERLQAAIDTMHQAQGQTTRFDARI</sequence>
<dbReference type="AlphaFoldDB" id="A0A2N7U2K7"/>
<dbReference type="EMBL" id="PNRF01000027">
    <property type="protein sequence ID" value="PMR74675.1"/>
    <property type="molecule type" value="Genomic_DNA"/>
</dbReference>
<accession>A0A2N7U2K7</accession>
<reference evidence="1 2" key="1">
    <citation type="submission" date="2018-01" db="EMBL/GenBank/DDBJ databases">
        <title>Halomonas endophytica sp. nov., isolated from storage liquid in the stems of Populus euphratica.</title>
        <authorList>
            <person name="Chen C."/>
        </authorList>
    </citation>
    <scope>NUCLEOTIDE SEQUENCE [LARGE SCALE GENOMIC DNA]</scope>
    <source>
        <strain evidence="1 2">MC28</strain>
    </source>
</reference>
<dbReference type="OrthoDB" id="7472444at2"/>
<protein>
    <submittedName>
        <fullName evidence="1">Uncharacterized protein</fullName>
    </submittedName>
</protein>
<dbReference type="Proteomes" id="UP000235803">
    <property type="component" value="Unassembled WGS sequence"/>
</dbReference>
<gene>
    <name evidence="1" type="ORF">C1H69_12505</name>
</gene>
<comment type="caution">
    <text evidence="1">The sequence shown here is derived from an EMBL/GenBank/DDBJ whole genome shotgun (WGS) entry which is preliminary data.</text>
</comment>
<organism evidence="1 2">
    <name type="scientific">Billgrantia endophytica</name>
    <dbReference type="NCBI Taxonomy" id="2033802"/>
    <lineage>
        <taxon>Bacteria</taxon>
        <taxon>Pseudomonadati</taxon>
        <taxon>Pseudomonadota</taxon>
        <taxon>Gammaproteobacteria</taxon>
        <taxon>Oceanospirillales</taxon>
        <taxon>Halomonadaceae</taxon>
        <taxon>Billgrantia</taxon>
    </lineage>
</organism>